<dbReference type="AlphaFoldDB" id="A0A437LW34"/>
<feature type="chain" id="PRO_5019407356" evidence="2">
    <location>
        <begin position="35"/>
        <end position="343"/>
    </location>
</feature>
<organism evidence="3 4">
    <name type="scientific">Rhodovarius crocodyli</name>
    <dbReference type="NCBI Taxonomy" id="1979269"/>
    <lineage>
        <taxon>Bacteria</taxon>
        <taxon>Pseudomonadati</taxon>
        <taxon>Pseudomonadota</taxon>
        <taxon>Alphaproteobacteria</taxon>
        <taxon>Acetobacterales</taxon>
        <taxon>Roseomonadaceae</taxon>
        <taxon>Rhodovarius</taxon>
    </lineage>
</organism>
<dbReference type="PANTHER" id="PTHR42928">
    <property type="entry name" value="TRICARBOXYLATE-BINDING PROTEIN"/>
    <property type="match status" value="1"/>
</dbReference>
<comment type="caution">
    <text evidence="3">The sequence shown here is derived from an EMBL/GenBank/DDBJ whole genome shotgun (WGS) entry which is preliminary data.</text>
</comment>
<reference evidence="3 4" key="1">
    <citation type="submission" date="2019-01" db="EMBL/GenBank/DDBJ databases">
        <authorList>
            <person name="Chen W.-M."/>
        </authorList>
    </citation>
    <scope>NUCLEOTIDE SEQUENCE [LARGE SCALE GENOMIC DNA]</scope>
    <source>
        <strain evidence="3 4">CCP-6</strain>
    </source>
</reference>
<sequence length="343" mass="36211">MLASAYRRQRTMNRNLSRRSLLAAPALLPLGAAAQPIAGGRNIRLIVPFPPGGAVDLLGRLMAERLTPALGQTVVVENRGGAGGLLGADIVAKGDKDGSVIGLMGVTIMAAYPFMTNRMPFDPEKDLSPISKVVDGSLLCVVNADTARRNNWNDFRSLIAWSRANPEQVRMGSSGNGTASHLNIEAINRAASAKILHVPYRGGGPAINDLVAGNIDMMFDVMPALMPHVEAGRFKALAVSSKDAVPFLPNIPGMGSFADLGLGNHNLVSWNAIMAPSGVPAPVIQKLHDAIVQVCSDAAFVARLQPLGYAAATSATPAALTALIEQERPFWRNMVEISGARLD</sequence>
<evidence type="ECO:0000313" key="3">
    <source>
        <dbReference type="EMBL" id="RVT89596.1"/>
    </source>
</evidence>
<dbReference type="Gene3D" id="3.40.190.10">
    <property type="entry name" value="Periplasmic binding protein-like II"/>
    <property type="match status" value="1"/>
</dbReference>
<dbReference type="Pfam" id="PF03401">
    <property type="entry name" value="TctC"/>
    <property type="match status" value="1"/>
</dbReference>
<comment type="similarity">
    <text evidence="1">Belongs to the UPF0065 (bug) family.</text>
</comment>
<dbReference type="PANTHER" id="PTHR42928:SF5">
    <property type="entry name" value="BLR1237 PROTEIN"/>
    <property type="match status" value="1"/>
</dbReference>
<dbReference type="CDD" id="cd07012">
    <property type="entry name" value="PBP2_Bug_TTT"/>
    <property type="match status" value="1"/>
</dbReference>
<keyword evidence="2" id="KW-0732">Signal</keyword>
<dbReference type="Gene3D" id="3.40.190.150">
    <property type="entry name" value="Bordetella uptake gene, domain 1"/>
    <property type="match status" value="1"/>
</dbReference>
<evidence type="ECO:0000313" key="4">
    <source>
        <dbReference type="Proteomes" id="UP000282957"/>
    </source>
</evidence>
<protein>
    <submittedName>
        <fullName evidence="3">Tripartite tricarboxylate transporter substrate binding protein</fullName>
    </submittedName>
</protein>
<dbReference type="Proteomes" id="UP000282957">
    <property type="component" value="Unassembled WGS sequence"/>
</dbReference>
<dbReference type="InterPro" id="IPR042100">
    <property type="entry name" value="Bug_dom1"/>
</dbReference>
<evidence type="ECO:0000256" key="1">
    <source>
        <dbReference type="ARBA" id="ARBA00006987"/>
    </source>
</evidence>
<proteinExistence type="inferred from homology"/>
<dbReference type="SUPFAM" id="SSF53850">
    <property type="entry name" value="Periplasmic binding protein-like II"/>
    <property type="match status" value="1"/>
</dbReference>
<dbReference type="PIRSF" id="PIRSF017082">
    <property type="entry name" value="YflP"/>
    <property type="match status" value="1"/>
</dbReference>
<dbReference type="InterPro" id="IPR005064">
    <property type="entry name" value="BUG"/>
</dbReference>
<keyword evidence="4" id="KW-1185">Reference proteome</keyword>
<gene>
    <name evidence="3" type="ORF">EOD42_25160</name>
</gene>
<accession>A0A437LW34</accession>
<dbReference type="EMBL" id="SACL01000018">
    <property type="protein sequence ID" value="RVT89596.1"/>
    <property type="molecule type" value="Genomic_DNA"/>
</dbReference>
<dbReference type="OrthoDB" id="7245085at2"/>
<feature type="signal peptide" evidence="2">
    <location>
        <begin position="1"/>
        <end position="34"/>
    </location>
</feature>
<evidence type="ECO:0000256" key="2">
    <source>
        <dbReference type="SAM" id="SignalP"/>
    </source>
</evidence>
<name>A0A437LW34_9PROT</name>